<dbReference type="EMBL" id="JANBVB010000918">
    <property type="protein sequence ID" value="KAJ2891696.1"/>
    <property type="molecule type" value="Genomic_DNA"/>
</dbReference>
<sequence>MMSGVSSNRSSCAEHSLAESSVFRCNSKFAPRLSTVERGQNGQLLLRPSDTHIPSVVAKGAAAVASESACDAICDPDSGNVSLKGDSPLQDVLILAAKSAIGTEPVPLSSSQRYLSSVPTEALPRSSTAHSPNESLLFHTSKLNASTSAISVSSSMACEQSSPAPGATQSEPSSSPNALVPRPPARPALERRRVPIATPSDSPTIPTSAIADFSTDTAGTAISGSMEEVLSPLARGADLGDDATGAKTRVQGADRHTESEGSLSNTINTSKDDDGVKFQGPDDSKAQYTDVALMLPLPEQTSAMELTRLQSHAHPTRARADDSPNSLYSRLYSRSEESIVYRRSCGINRDSRVLSIFSDLSDCDVPPLDLAHAPLNQEGQLYNLHFSMLFDGQYGDNADLGTDSPRLDIPTKDKPACGETIGCDDDDYEDNMALSDIAAISEAIISPEKKRPSPSTIHPDTAAASPAEEADGESPQPAEVLASSGAHADSIGSSFSARTRKLTAALVRGAPLEGLRSLHRKIKPVSQRTRGDSSSSGGDDKEAAATRQPPDCDSHQRKAFRFNELVAVYETWDRDEYDRKGVPSVRLDASLIEEIKQELNEFKVYEMLVHAESRSNTHFIY</sequence>
<keyword evidence="2" id="KW-1185">Reference proteome</keyword>
<organism evidence="1 2">
    <name type="scientific">Coemansia aciculifera</name>
    <dbReference type="NCBI Taxonomy" id="417176"/>
    <lineage>
        <taxon>Eukaryota</taxon>
        <taxon>Fungi</taxon>
        <taxon>Fungi incertae sedis</taxon>
        <taxon>Zoopagomycota</taxon>
        <taxon>Kickxellomycotina</taxon>
        <taxon>Kickxellomycetes</taxon>
        <taxon>Kickxellales</taxon>
        <taxon>Kickxellaceae</taxon>
        <taxon>Coemansia</taxon>
    </lineage>
</organism>
<protein>
    <submittedName>
        <fullName evidence="1">Uncharacterized protein</fullName>
    </submittedName>
</protein>
<dbReference type="Proteomes" id="UP001139981">
    <property type="component" value="Unassembled WGS sequence"/>
</dbReference>
<reference evidence="1" key="1">
    <citation type="submission" date="2022-07" db="EMBL/GenBank/DDBJ databases">
        <title>Phylogenomic reconstructions and comparative analyses of Kickxellomycotina fungi.</title>
        <authorList>
            <person name="Reynolds N.K."/>
            <person name="Stajich J.E."/>
            <person name="Barry K."/>
            <person name="Grigoriev I.V."/>
            <person name="Crous P."/>
            <person name="Smith M.E."/>
        </authorList>
    </citation>
    <scope>NUCLEOTIDE SEQUENCE</scope>
    <source>
        <strain evidence="1">CBS 190363</strain>
    </source>
</reference>
<proteinExistence type="predicted"/>
<gene>
    <name evidence="1" type="ORF">IWW38_003511</name>
</gene>
<name>A0ACC1M0K5_9FUNG</name>
<accession>A0ACC1M0K5</accession>
<comment type="caution">
    <text evidence="1">The sequence shown here is derived from an EMBL/GenBank/DDBJ whole genome shotgun (WGS) entry which is preliminary data.</text>
</comment>
<evidence type="ECO:0000313" key="1">
    <source>
        <dbReference type="EMBL" id="KAJ2891696.1"/>
    </source>
</evidence>
<evidence type="ECO:0000313" key="2">
    <source>
        <dbReference type="Proteomes" id="UP001139981"/>
    </source>
</evidence>